<evidence type="ECO:0000256" key="8">
    <source>
        <dbReference type="SAM" id="Coils"/>
    </source>
</evidence>
<dbReference type="PANTHER" id="PTHR34982">
    <property type="entry name" value="YOP PROTEINS TRANSLOCATION PROTEIN L"/>
    <property type="match status" value="1"/>
</dbReference>
<evidence type="ECO:0000256" key="3">
    <source>
        <dbReference type="ARBA" id="ARBA00022448"/>
    </source>
</evidence>
<comment type="similarity">
    <text evidence="2">Belongs to the FliH family.</text>
</comment>
<dbReference type="AlphaFoldDB" id="A0A0A6VFZ2"/>
<dbReference type="NCBIfam" id="TIGR03825">
    <property type="entry name" value="FliH_bacil"/>
    <property type="match status" value="1"/>
</dbReference>
<keyword evidence="10" id="KW-0966">Cell projection</keyword>
<gene>
    <name evidence="11" type="primary">fliH</name>
    <name evidence="11" type="ORF">G4D61_06465</name>
    <name evidence="10" type="ORF">NG54_02315</name>
</gene>
<evidence type="ECO:0000313" key="10">
    <source>
        <dbReference type="EMBL" id="KHD86501.1"/>
    </source>
</evidence>
<evidence type="ECO:0000256" key="4">
    <source>
        <dbReference type="ARBA" id="ARBA00022795"/>
    </source>
</evidence>
<dbReference type="Pfam" id="PF02108">
    <property type="entry name" value="FliH"/>
    <property type="match status" value="1"/>
</dbReference>
<dbReference type="STRING" id="363870.NG54_02315"/>
<reference evidence="11" key="2">
    <citation type="submission" date="2020-02" db="EMBL/GenBank/DDBJ databases">
        <authorList>
            <person name="Feng H."/>
        </authorList>
    </citation>
    <scope>NUCLEOTIDE SEQUENCE [LARGE SCALE GENOMIC DNA]</scope>
    <source>
        <strain evidence="11">Gsoil 114</strain>
    </source>
</reference>
<keyword evidence="4" id="KW-1005">Bacterial flagellum biogenesis</keyword>
<evidence type="ECO:0000313" key="12">
    <source>
        <dbReference type="Proteomes" id="UP000030588"/>
    </source>
</evidence>
<comment type="caution">
    <text evidence="10">The sequence shown here is derived from an EMBL/GenBank/DDBJ whole genome shotgun (WGS) entry which is preliminary data.</text>
</comment>
<evidence type="ECO:0000256" key="2">
    <source>
        <dbReference type="ARBA" id="ARBA00006602"/>
    </source>
</evidence>
<name>A0A0A6VFZ2_9BACI</name>
<keyword evidence="10" id="KW-0282">Flagellum</keyword>
<dbReference type="EMBL" id="JRUN01000004">
    <property type="protein sequence ID" value="KHD86501.1"/>
    <property type="molecule type" value="Genomic_DNA"/>
</dbReference>
<dbReference type="GO" id="GO:0044781">
    <property type="term" value="P:bacterial-type flagellum organization"/>
    <property type="evidence" value="ECO:0007669"/>
    <property type="project" value="UniProtKB-KW"/>
</dbReference>
<keyword evidence="5" id="KW-0653">Protein transport</keyword>
<evidence type="ECO:0000256" key="7">
    <source>
        <dbReference type="NCBIfam" id="TIGR03825"/>
    </source>
</evidence>
<evidence type="ECO:0000256" key="1">
    <source>
        <dbReference type="ARBA" id="ARBA00003041"/>
    </source>
</evidence>
<evidence type="ECO:0000313" key="13">
    <source>
        <dbReference type="Proteomes" id="UP000476934"/>
    </source>
</evidence>
<evidence type="ECO:0000259" key="9">
    <source>
        <dbReference type="Pfam" id="PF02108"/>
    </source>
</evidence>
<comment type="function">
    <text evidence="1">Needed for flagellar regrowth and assembly.</text>
</comment>
<protein>
    <recommendedName>
        <fullName evidence="7">Flagellar assembly protein FliH</fullName>
    </recommendedName>
</protein>
<reference evidence="10 12" key="1">
    <citation type="submission" date="2014-10" db="EMBL/GenBank/DDBJ databases">
        <title>Draft genome of phytase producing Bacillus ginsengihumi strain M2.11.</title>
        <authorList>
            <person name="Toymentseva A."/>
            <person name="Boulygina E.A."/>
            <person name="Kazakov S.V."/>
            <person name="Kayumov I."/>
            <person name="Suleimanova A.D."/>
            <person name="Mardanova A.M."/>
            <person name="Maria S.N."/>
            <person name="Sergey M.Y."/>
            <person name="Sharipova M.R."/>
        </authorList>
    </citation>
    <scope>NUCLEOTIDE SEQUENCE [LARGE SCALE GENOMIC DNA]</scope>
    <source>
        <strain evidence="10 12">M2.11</strain>
    </source>
</reference>
<organism evidence="10 12">
    <name type="scientific">Heyndrickxia ginsengihumi</name>
    <dbReference type="NCBI Taxonomy" id="363870"/>
    <lineage>
        <taxon>Bacteria</taxon>
        <taxon>Bacillati</taxon>
        <taxon>Bacillota</taxon>
        <taxon>Bacilli</taxon>
        <taxon>Bacillales</taxon>
        <taxon>Bacillaceae</taxon>
        <taxon>Heyndrickxia</taxon>
    </lineage>
</organism>
<dbReference type="EMBL" id="JAAIWK010000007">
    <property type="protein sequence ID" value="NEY19612.1"/>
    <property type="molecule type" value="Genomic_DNA"/>
</dbReference>
<evidence type="ECO:0000256" key="6">
    <source>
        <dbReference type="ARBA" id="ARBA00023225"/>
    </source>
</evidence>
<feature type="coiled-coil region" evidence="8">
    <location>
        <begin position="61"/>
        <end position="92"/>
    </location>
</feature>
<keyword evidence="13" id="KW-1185">Reference proteome</keyword>
<dbReference type="Proteomes" id="UP000030588">
    <property type="component" value="Unassembled WGS sequence"/>
</dbReference>
<dbReference type="InterPro" id="IPR051472">
    <property type="entry name" value="T3SS_Stator/FliH"/>
</dbReference>
<evidence type="ECO:0000256" key="5">
    <source>
        <dbReference type="ARBA" id="ARBA00022927"/>
    </source>
</evidence>
<dbReference type="InterPro" id="IPR018035">
    <property type="entry name" value="Flagellar_FliH/T3SS_HrpE"/>
</dbReference>
<feature type="domain" description="Flagellar assembly protein FliH/Type III secretion system HrpE" evidence="9">
    <location>
        <begin position="115"/>
        <end position="243"/>
    </location>
</feature>
<dbReference type="GO" id="GO:0015031">
    <property type="term" value="P:protein transport"/>
    <property type="evidence" value="ECO:0007669"/>
    <property type="project" value="UniProtKB-KW"/>
</dbReference>
<keyword evidence="8" id="KW-0175">Coiled coil</keyword>
<proteinExistence type="inferred from homology"/>
<dbReference type="OrthoDB" id="19020at2"/>
<dbReference type="PANTHER" id="PTHR34982:SF1">
    <property type="entry name" value="FLAGELLAR ASSEMBLY PROTEIN FLIH"/>
    <property type="match status" value="1"/>
</dbReference>
<reference evidence="11 13" key="3">
    <citation type="submission" date="2020-03" db="EMBL/GenBank/DDBJ databases">
        <title>Bacillus aquiflavi sp. nov., isolated from yellow water of strong flavor Chinese baijiu in Yibin region of China.</title>
        <authorList>
            <person name="Xie J."/>
        </authorList>
    </citation>
    <scope>NUCLEOTIDE SEQUENCE [LARGE SCALE GENOMIC DNA]</scope>
    <source>
        <strain evidence="11 13">Gsoil 114</strain>
    </source>
</reference>
<dbReference type="InterPro" id="IPR022524">
    <property type="entry name" value="FliH_Bacilli"/>
</dbReference>
<keyword evidence="3" id="KW-0813">Transport</keyword>
<dbReference type="Proteomes" id="UP000476934">
    <property type="component" value="Unassembled WGS sequence"/>
</dbReference>
<evidence type="ECO:0000313" key="11">
    <source>
        <dbReference type="EMBL" id="NEY19612.1"/>
    </source>
</evidence>
<keyword evidence="6" id="KW-1006">Bacterial flagellum protein export</keyword>
<dbReference type="GO" id="GO:0005829">
    <property type="term" value="C:cytosol"/>
    <property type="evidence" value="ECO:0007669"/>
    <property type="project" value="TreeGrafter"/>
</dbReference>
<sequence length="257" mass="29656">MISLSKIIKPRGAIRLDTSTKVIGVRSLSFIANDENSENSIESEVRQQLMTKYQAEAANILEQSKAEAEIIKGKIAEEKRQWELERQEYRKQAEREGFEEGLLKGQTEGFNQFKEKIEEAKQIVDLSKIQLTKYIESSEKNILDIAMIAAEKILKQTLTESPESFLPIVKAVLKEAIEFKEVNLHVYPSQYSLIMNQKIELDAIFPNDTKLYIYPDEDLKEFQCYIESDYGRIDASIDSQLTELKQKLGEFIEDEMN</sequence>
<accession>A0A0A6VFZ2</accession>
<keyword evidence="10" id="KW-0969">Cilium</keyword>